<keyword evidence="1" id="KW-0472">Membrane</keyword>
<accession>A0A8S3WWQ4</accession>
<keyword evidence="5" id="KW-1185">Reference proteome</keyword>
<gene>
    <name evidence="4" type="ORF">PAPOLLO_LOCUS10837</name>
</gene>
<dbReference type="Pfam" id="PF13229">
    <property type="entry name" value="Beta_helix"/>
    <property type="match status" value="1"/>
</dbReference>
<evidence type="ECO:0000313" key="4">
    <source>
        <dbReference type="EMBL" id="CAG4984346.1"/>
    </source>
</evidence>
<feature type="domain" description="Right handed beta helix" evidence="3">
    <location>
        <begin position="123"/>
        <end position="269"/>
    </location>
</feature>
<sequence>MRWSACWQLLVALVARGLAQPAPTLCDDEACRCDSFTRLICNCTTDFGEVTLRPDGAYRVPSTATGIIIDGCARVHFLPDTVRGLIQLRNVEIRNVAYAVFNERSLAWSPFSSNSDMNPGIRITIHNSTVNEISSHAIQGRVNDIIISDSRISNLKPFAFSSLSGVKNIELTNNIFDNVEIQSFKKFSTLNFILHGGTIGTLPSRFLSDVEVNNLFRMKEVTVEHLSSLAFLVNSPKKVLIESNIIGSLEGDGFHLTSRGPITFRNNTIKTLQKGAFFGFTVDMDVLSILGRQELVLDNNTVTYLNPASLNFNRRTLTLRVDGLNLKVKCACELAEQWREVLKEQGGSITCWYELENHYVSLPTYVDSRCGTFKQNFWIYVVVGVIIVVIAAAVSIFFIVKHENEKKKKLQIVMPDGKTYRETEFHIVVERAELLTTDL</sequence>
<evidence type="ECO:0000313" key="5">
    <source>
        <dbReference type="Proteomes" id="UP000691718"/>
    </source>
</evidence>
<evidence type="ECO:0000259" key="3">
    <source>
        <dbReference type="Pfam" id="PF13229"/>
    </source>
</evidence>
<keyword evidence="2" id="KW-0732">Signal</keyword>
<protein>
    <submittedName>
        <fullName evidence="4">(apollo) hypothetical protein</fullName>
    </submittedName>
</protein>
<dbReference type="EMBL" id="CAJQZP010000774">
    <property type="protein sequence ID" value="CAG4984346.1"/>
    <property type="molecule type" value="Genomic_DNA"/>
</dbReference>
<dbReference type="OrthoDB" id="6360013at2759"/>
<feature type="signal peptide" evidence="2">
    <location>
        <begin position="1"/>
        <end position="19"/>
    </location>
</feature>
<keyword evidence="1" id="KW-1133">Transmembrane helix</keyword>
<feature type="transmembrane region" description="Helical" evidence="1">
    <location>
        <begin position="377"/>
        <end position="400"/>
    </location>
</feature>
<proteinExistence type="predicted"/>
<feature type="chain" id="PRO_5035743181" evidence="2">
    <location>
        <begin position="20"/>
        <end position="439"/>
    </location>
</feature>
<keyword evidence="1" id="KW-0812">Transmembrane</keyword>
<organism evidence="4 5">
    <name type="scientific">Parnassius apollo</name>
    <name type="common">Apollo butterfly</name>
    <name type="synonym">Papilio apollo</name>
    <dbReference type="NCBI Taxonomy" id="110799"/>
    <lineage>
        <taxon>Eukaryota</taxon>
        <taxon>Metazoa</taxon>
        <taxon>Ecdysozoa</taxon>
        <taxon>Arthropoda</taxon>
        <taxon>Hexapoda</taxon>
        <taxon>Insecta</taxon>
        <taxon>Pterygota</taxon>
        <taxon>Neoptera</taxon>
        <taxon>Endopterygota</taxon>
        <taxon>Lepidoptera</taxon>
        <taxon>Glossata</taxon>
        <taxon>Ditrysia</taxon>
        <taxon>Papilionoidea</taxon>
        <taxon>Papilionidae</taxon>
        <taxon>Parnassiinae</taxon>
        <taxon>Parnassini</taxon>
        <taxon>Parnassius</taxon>
        <taxon>Parnassius</taxon>
    </lineage>
</organism>
<name>A0A8S3WWQ4_PARAO</name>
<dbReference type="Proteomes" id="UP000691718">
    <property type="component" value="Unassembled WGS sequence"/>
</dbReference>
<dbReference type="InterPro" id="IPR039448">
    <property type="entry name" value="Beta_helix"/>
</dbReference>
<dbReference type="AlphaFoldDB" id="A0A8S3WWQ4"/>
<evidence type="ECO:0000256" key="1">
    <source>
        <dbReference type="SAM" id="Phobius"/>
    </source>
</evidence>
<evidence type="ECO:0000256" key="2">
    <source>
        <dbReference type="SAM" id="SignalP"/>
    </source>
</evidence>
<comment type="caution">
    <text evidence="4">The sequence shown here is derived from an EMBL/GenBank/DDBJ whole genome shotgun (WGS) entry which is preliminary data.</text>
</comment>
<reference evidence="4" key="1">
    <citation type="submission" date="2021-04" db="EMBL/GenBank/DDBJ databases">
        <authorList>
            <person name="Tunstrom K."/>
        </authorList>
    </citation>
    <scope>NUCLEOTIDE SEQUENCE</scope>
</reference>